<name>E1IG33_9CHLR</name>
<keyword evidence="4" id="KW-1185">Reference proteome</keyword>
<dbReference type="EMBL" id="ADVR01000098">
    <property type="protein sequence ID" value="EFO79850.1"/>
    <property type="molecule type" value="Genomic_DNA"/>
</dbReference>
<sequence length="542" mass="59477">MRRTSFLLLIVIVTSLLAACGDTNTSGPSANALRISIAYSPEKEAWLTERIAIFNSQNQRIGDRPIFVEGINKSSGAARTEIKNDTLQVTVWSPSASTWLEVLRQETSNQGVAVSNEPLVLTPVVIGMWQPMAEALGWPNTPIGWSDMLELINNPEGWGAYGHPEWGRFSWGHTDPEISTTALSTLIAEFYAATNKQKGLTSADVQSETSQQFIRDLGQGIKHYGYNTLVFSQNMKKFGMSYISAFPMEEITLIDFNKVNPPPTPLVAIYPEEGTFWHDNPYIVMASATPEEQQAAKVFYDFLLNEESQRLAMNYGFRPANVSVPLADPISMAYGVQPQGVQTILEVPKADVIVAVKNSWAINRKRADIILVVDISGSMEGDKLEMTRAGLESFLMRILPDDRVGMITFSSSATEVVAPAALSENRMQLQMAISEMSATGKTAVFDAVELARQSLEALPSTGEDRMKAIVLLSDGADNASRITLADLERNFDETGVSIFPVAYGADADRSILDAIAEFSRTIVVVGDTGDIAQIFENLSRYF</sequence>
<dbReference type="HOGENOM" id="CLU_018489_2_0_0"/>
<gene>
    <name evidence="3" type="ORF">OSCT_2284</name>
</gene>
<evidence type="ECO:0000259" key="2">
    <source>
        <dbReference type="PROSITE" id="PS50234"/>
    </source>
</evidence>
<dbReference type="InterPro" id="IPR036465">
    <property type="entry name" value="vWFA_dom_sf"/>
</dbReference>
<dbReference type="Gene3D" id="3.40.190.10">
    <property type="entry name" value="Periplasmic binding protein-like II"/>
    <property type="match status" value="2"/>
</dbReference>
<dbReference type="InterPro" id="IPR006059">
    <property type="entry name" value="SBP"/>
</dbReference>
<dbReference type="PROSITE" id="PS50234">
    <property type="entry name" value="VWFA"/>
    <property type="match status" value="1"/>
</dbReference>
<dbReference type="InterPro" id="IPR002035">
    <property type="entry name" value="VWF_A"/>
</dbReference>
<evidence type="ECO:0000256" key="1">
    <source>
        <dbReference type="SAM" id="SignalP"/>
    </source>
</evidence>
<dbReference type="OrthoDB" id="2056845at2"/>
<dbReference type="Pfam" id="PF00092">
    <property type="entry name" value="VWA"/>
    <property type="match status" value="1"/>
</dbReference>
<feature type="chain" id="PRO_5003146962" evidence="1">
    <location>
        <begin position="19"/>
        <end position="542"/>
    </location>
</feature>
<keyword evidence="1" id="KW-0732">Signal</keyword>
<dbReference type="eggNOG" id="COG2304">
    <property type="taxonomic scope" value="Bacteria"/>
</dbReference>
<proteinExistence type="predicted"/>
<evidence type="ECO:0000313" key="3">
    <source>
        <dbReference type="EMBL" id="EFO79850.1"/>
    </source>
</evidence>
<dbReference type="Proteomes" id="UP000054010">
    <property type="component" value="Unassembled WGS sequence"/>
</dbReference>
<dbReference type="Pfam" id="PF13416">
    <property type="entry name" value="SBP_bac_8"/>
    <property type="match status" value="1"/>
</dbReference>
<reference evidence="3 4" key="1">
    <citation type="journal article" date="2011" name="J. Bacteriol.">
        <title>Draft genome sequence of the anoxygenic filamentous phototrophic bacterium Oscillochloris trichoides subsp. DG-6.</title>
        <authorList>
            <person name="Kuznetsov B.B."/>
            <person name="Ivanovsky R.N."/>
            <person name="Keppen O.I."/>
            <person name="Sukhacheva M.V."/>
            <person name="Bumazhkin B.K."/>
            <person name="Patutina E.O."/>
            <person name="Beletsky A.V."/>
            <person name="Mardanov A.V."/>
            <person name="Baslerov R.V."/>
            <person name="Panteleeva A.N."/>
            <person name="Kolganova T.V."/>
            <person name="Ravin N.V."/>
            <person name="Skryabin K.G."/>
        </authorList>
    </citation>
    <scope>NUCLEOTIDE SEQUENCE [LARGE SCALE GENOMIC DNA]</scope>
    <source>
        <strain evidence="3 4">DG-6</strain>
    </source>
</reference>
<protein>
    <submittedName>
        <fullName evidence="3">von Willebrand factor type A</fullName>
    </submittedName>
</protein>
<dbReference type="STRING" id="765420.OSCT_2284"/>
<evidence type="ECO:0000313" key="4">
    <source>
        <dbReference type="Proteomes" id="UP000054010"/>
    </source>
</evidence>
<dbReference type="AlphaFoldDB" id="E1IG33"/>
<dbReference type="SUPFAM" id="SSF53300">
    <property type="entry name" value="vWA-like"/>
    <property type="match status" value="1"/>
</dbReference>
<accession>E1IG33</accession>
<dbReference type="SUPFAM" id="SSF53850">
    <property type="entry name" value="Periplasmic binding protein-like II"/>
    <property type="match status" value="1"/>
</dbReference>
<comment type="caution">
    <text evidence="3">The sequence shown here is derived from an EMBL/GenBank/DDBJ whole genome shotgun (WGS) entry which is preliminary data.</text>
</comment>
<dbReference type="eggNOG" id="COG1840">
    <property type="taxonomic scope" value="Bacteria"/>
</dbReference>
<dbReference type="Gene3D" id="3.40.50.410">
    <property type="entry name" value="von Willebrand factor, type A domain"/>
    <property type="match status" value="1"/>
</dbReference>
<dbReference type="PANTHER" id="PTHR10579">
    <property type="entry name" value="CALCIUM-ACTIVATED CHLORIDE CHANNEL REGULATOR"/>
    <property type="match status" value="1"/>
</dbReference>
<dbReference type="CDD" id="cd00198">
    <property type="entry name" value="vWFA"/>
    <property type="match status" value="1"/>
</dbReference>
<dbReference type="PANTHER" id="PTHR10579:SF43">
    <property type="entry name" value="ZINC FINGER (C3HC4-TYPE RING FINGER) FAMILY PROTEIN"/>
    <property type="match status" value="1"/>
</dbReference>
<feature type="signal peptide" evidence="1">
    <location>
        <begin position="1"/>
        <end position="18"/>
    </location>
</feature>
<dbReference type="SMART" id="SM00327">
    <property type="entry name" value="VWA"/>
    <property type="match status" value="1"/>
</dbReference>
<feature type="domain" description="VWFA" evidence="2">
    <location>
        <begin position="368"/>
        <end position="538"/>
    </location>
</feature>
<dbReference type="PROSITE" id="PS51257">
    <property type="entry name" value="PROKAR_LIPOPROTEIN"/>
    <property type="match status" value="1"/>
</dbReference>
<dbReference type="InterPro" id="IPR051266">
    <property type="entry name" value="CLCR"/>
</dbReference>
<organism evidence="3 4">
    <name type="scientific">Oscillochloris trichoides DG-6</name>
    <dbReference type="NCBI Taxonomy" id="765420"/>
    <lineage>
        <taxon>Bacteria</taxon>
        <taxon>Bacillati</taxon>
        <taxon>Chloroflexota</taxon>
        <taxon>Chloroflexia</taxon>
        <taxon>Chloroflexales</taxon>
        <taxon>Chloroflexineae</taxon>
        <taxon>Oscillochloridaceae</taxon>
        <taxon>Oscillochloris</taxon>
    </lineage>
</organism>